<dbReference type="EMBL" id="UZWD01000017">
    <property type="protein sequence ID" value="VDS03923.1"/>
    <property type="molecule type" value="Genomic_DNA"/>
</dbReference>
<evidence type="ECO:0000256" key="3">
    <source>
        <dbReference type="ARBA" id="ARBA00022448"/>
    </source>
</evidence>
<dbReference type="Gene3D" id="3.90.76.10">
    <property type="entry name" value="Dipeptide-binding Protein, Domain 1"/>
    <property type="match status" value="1"/>
</dbReference>
<reference evidence="7 8" key="1">
    <citation type="submission" date="2018-12" db="EMBL/GenBank/DDBJ databases">
        <authorList>
            <person name="Criscuolo A."/>
        </authorList>
    </citation>
    <scope>NUCLEOTIDE SEQUENCE [LARGE SCALE GENOMIC DNA]</scope>
    <source>
        <strain evidence="7">ACIP1116281</strain>
    </source>
</reference>
<comment type="subcellular location">
    <subcellularLocation>
        <location evidence="1">Periplasm</location>
    </subcellularLocation>
</comment>
<dbReference type="PANTHER" id="PTHR30290:SF9">
    <property type="entry name" value="OLIGOPEPTIDE-BINDING PROTEIN APPA"/>
    <property type="match status" value="1"/>
</dbReference>
<dbReference type="Pfam" id="PF00496">
    <property type="entry name" value="SBP_bac_5"/>
    <property type="match status" value="1"/>
</dbReference>
<keyword evidence="4 5" id="KW-0732">Signal</keyword>
<feature type="signal peptide" evidence="5">
    <location>
        <begin position="1"/>
        <end position="16"/>
    </location>
</feature>
<evidence type="ECO:0000256" key="2">
    <source>
        <dbReference type="ARBA" id="ARBA00005695"/>
    </source>
</evidence>
<dbReference type="RefSeq" id="WP_206437792.1">
    <property type="nucleotide sequence ID" value="NZ_JBHTMH010000001.1"/>
</dbReference>
<dbReference type="PIRSF" id="PIRSF002741">
    <property type="entry name" value="MppA"/>
    <property type="match status" value="1"/>
</dbReference>
<dbReference type="GO" id="GO:0030288">
    <property type="term" value="C:outer membrane-bounded periplasmic space"/>
    <property type="evidence" value="ECO:0007669"/>
    <property type="project" value="UniProtKB-ARBA"/>
</dbReference>
<proteinExistence type="inferred from homology"/>
<dbReference type="Proteomes" id="UP000268844">
    <property type="component" value="Unassembled WGS sequence"/>
</dbReference>
<dbReference type="Gene3D" id="3.40.190.10">
    <property type="entry name" value="Periplasmic binding protein-like II"/>
    <property type="match status" value="1"/>
</dbReference>
<evidence type="ECO:0000256" key="4">
    <source>
        <dbReference type="ARBA" id="ARBA00022729"/>
    </source>
</evidence>
<dbReference type="SUPFAM" id="SSF53850">
    <property type="entry name" value="Periplasmic binding protein-like II"/>
    <property type="match status" value="1"/>
</dbReference>
<gene>
    <name evidence="7" type="primary">dppA_2</name>
    <name evidence="7" type="ORF">DEVEQU_01052</name>
</gene>
<dbReference type="PANTHER" id="PTHR30290">
    <property type="entry name" value="PERIPLASMIC BINDING COMPONENT OF ABC TRANSPORTER"/>
    <property type="match status" value="1"/>
</dbReference>
<evidence type="ECO:0000256" key="1">
    <source>
        <dbReference type="ARBA" id="ARBA00004418"/>
    </source>
</evidence>
<evidence type="ECO:0000313" key="8">
    <source>
        <dbReference type="Proteomes" id="UP000268844"/>
    </source>
</evidence>
<sequence length="541" mass="59836">MSRMLLALFLATTAMAGTASMGAAQELRFASSGDAVSMDPYIRNEVFTYSFLGNVYEGLVRRNPDLTIAPELAESWEMVSPTQWRFHLRQGVSFHDGSPFTADDVIFSADRVRAGDSDFKNRLSGVTEVVKVDDYTVDFITAEPNPILHFTWPNWYIMSKTWAEANGVADASRATDVENFATLHANGTGPFKLVTREPGIKTTLEANDGWWNEANKAGNVESVTYTPLPNDATRVAALLSGQMDMVYPIPVQDIPRLEAAPNVKVIAGPEVRTMYLTMNQWKDTLPGSAVEGENPFKDQRVREAVYRAIDIDLINQRIMRGQATAAALMVAPGVNGFTDEIERYAYDPEKSKALLAEAGYPDGFKLTFQCSNDMYLNDEAICLAISSMLARVGIEADTNVQARAQYLEAVLSPNMDFGLAMLGTTPASLDSHIALFSLHMCPRLSEDRPIWAADDIKSLVAGTSNYAGYCNPEVDALSKQILSETDEAKRDELIKQAWTITTDDVAYIPLMQSWSAWATAANVTLERRADNVFDWRYVTID</sequence>
<dbReference type="InterPro" id="IPR030678">
    <property type="entry name" value="Peptide/Ni-bd"/>
</dbReference>
<name>A0A3S4CAS4_9HYPH</name>
<dbReference type="InterPro" id="IPR039424">
    <property type="entry name" value="SBP_5"/>
</dbReference>
<evidence type="ECO:0000259" key="6">
    <source>
        <dbReference type="Pfam" id="PF00496"/>
    </source>
</evidence>
<dbReference type="AlphaFoldDB" id="A0A3S4CAS4"/>
<organism evidence="7 8">
    <name type="scientific">Devosia equisanguinis</name>
    <dbReference type="NCBI Taxonomy" id="2490941"/>
    <lineage>
        <taxon>Bacteria</taxon>
        <taxon>Pseudomonadati</taxon>
        <taxon>Pseudomonadota</taxon>
        <taxon>Alphaproteobacteria</taxon>
        <taxon>Hyphomicrobiales</taxon>
        <taxon>Devosiaceae</taxon>
        <taxon>Devosia</taxon>
    </lineage>
</organism>
<protein>
    <submittedName>
        <fullName evidence="7">Periplasmic dipeptide transport protein</fullName>
    </submittedName>
</protein>
<dbReference type="Gene3D" id="3.10.105.10">
    <property type="entry name" value="Dipeptide-binding Protein, Domain 3"/>
    <property type="match status" value="1"/>
</dbReference>
<dbReference type="GO" id="GO:0015833">
    <property type="term" value="P:peptide transport"/>
    <property type="evidence" value="ECO:0007669"/>
    <property type="project" value="TreeGrafter"/>
</dbReference>
<accession>A0A3S4CAS4</accession>
<dbReference type="GO" id="GO:1904680">
    <property type="term" value="F:peptide transmembrane transporter activity"/>
    <property type="evidence" value="ECO:0007669"/>
    <property type="project" value="TreeGrafter"/>
</dbReference>
<keyword evidence="3" id="KW-0813">Transport</keyword>
<dbReference type="InterPro" id="IPR000914">
    <property type="entry name" value="SBP_5_dom"/>
</dbReference>
<dbReference type="GO" id="GO:0043190">
    <property type="term" value="C:ATP-binding cassette (ABC) transporter complex"/>
    <property type="evidence" value="ECO:0007669"/>
    <property type="project" value="InterPro"/>
</dbReference>
<evidence type="ECO:0000313" key="7">
    <source>
        <dbReference type="EMBL" id="VDS03923.1"/>
    </source>
</evidence>
<keyword evidence="8" id="KW-1185">Reference proteome</keyword>
<dbReference type="CDD" id="cd08498">
    <property type="entry name" value="PBP2_NikA_DppA_OppA_like_2"/>
    <property type="match status" value="1"/>
</dbReference>
<feature type="domain" description="Solute-binding protein family 5" evidence="6">
    <location>
        <begin position="68"/>
        <end position="431"/>
    </location>
</feature>
<evidence type="ECO:0000256" key="5">
    <source>
        <dbReference type="SAM" id="SignalP"/>
    </source>
</evidence>
<feature type="chain" id="PRO_5018537818" evidence="5">
    <location>
        <begin position="17"/>
        <end position="541"/>
    </location>
</feature>
<comment type="similarity">
    <text evidence="2">Belongs to the bacterial solute-binding protein 5 family.</text>
</comment>